<dbReference type="EMBL" id="AZBU02000004">
    <property type="protein sequence ID" value="TKR79971.1"/>
    <property type="molecule type" value="Genomic_DNA"/>
</dbReference>
<organism evidence="1 2">
    <name type="scientific">Steinernema carpocapsae</name>
    <name type="common">Entomopathogenic nematode</name>
    <dbReference type="NCBI Taxonomy" id="34508"/>
    <lineage>
        <taxon>Eukaryota</taxon>
        <taxon>Metazoa</taxon>
        <taxon>Ecdysozoa</taxon>
        <taxon>Nematoda</taxon>
        <taxon>Chromadorea</taxon>
        <taxon>Rhabditida</taxon>
        <taxon>Tylenchina</taxon>
        <taxon>Panagrolaimomorpha</taxon>
        <taxon>Strongyloidoidea</taxon>
        <taxon>Steinernematidae</taxon>
        <taxon>Steinernema</taxon>
    </lineage>
</organism>
<name>A0A4U5NC35_STECR</name>
<protein>
    <submittedName>
        <fullName evidence="1">Uncharacterized protein</fullName>
    </submittedName>
</protein>
<proteinExistence type="predicted"/>
<reference evidence="1 2" key="1">
    <citation type="journal article" date="2015" name="Genome Biol.">
        <title>Comparative genomics of Steinernema reveals deeply conserved gene regulatory networks.</title>
        <authorList>
            <person name="Dillman A.R."/>
            <person name="Macchietto M."/>
            <person name="Porter C.F."/>
            <person name="Rogers A."/>
            <person name="Williams B."/>
            <person name="Antoshechkin I."/>
            <person name="Lee M.M."/>
            <person name="Goodwin Z."/>
            <person name="Lu X."/>
            <person name="Lewis E.E."/>
            <person name="Goodrich-Blair H."/>
            <person name="Stock S.P."/>
            <person name="Adams B.J."/>
            <person name="Sternberg P.W."/>
            <person name="Mortazavi A."/>
        </authorList>
    </citation>
    <scope>NUCLEOTIDE SEQUENCE [LARGE SCALE GENOMIC DNA]</scope>
    <source>
        <strain evidence="1 2">ALL</strain>
    </source>
</reference>
<comment type="caution">
    <text evidence="1">The sequence shown here is derived from an EMBL/GenBank/DDBJ whole genome shotgun (WGS) entry which is preliminary data.</text>
</comment>
<evidence type="ECO:0000313" key="2">
    <source>
        <dbReference type="Proteomes" id="UP000298663"/>
    </source>
</evidence>
<reference evidence="1 2" key="2">
    <citation type="journal article" date="2019" name="G3 (Bethesda)">
        <title>Hybrid Assembly of the Genome of the Entomopathogenic Nematode Steinernema carpocapsae Identifies the X-Chromosome.</title>
        <authorList>
            <person name="Serra L."/>
            <person name="Macchietto M."/>
            <person name="Macias-Munoz A."/>
            <person name="McGill C.J."/>
            <person name="Rodriguez I.M."/>
            <person name="Rodriguez B."/>
            <person name="Murad R."/>
            <person name="Mortazavi A."/>
        </authorList>
    </citation>
    <scope>NUCLEOTIDE SEQUENCE [LARGE SCALE GENOMIC DNA]</scope>
    <source>
        <strain evidence="1 2">ALL</strain>
    </source>
</reference>
<keyword evidence="2" id="KW-1185">Reference proteome</keyword>
<gene>
    <name evidence="1" type="ORF">L596_014112</name>
</gene>
<evidence type="ECO:0000313" key="1">
    <source>
        <dbReference type="EMBL" id="TKR79971.1"/>
    </source>
</evidence>
<sequence>MRQLQRPPGRFLVPLSADNHGQRRLLHPNGIPRADFRQSRDAYQHRIFERRKPAFPVQHVPGTFQETGQ</sequence>
<accession>A0A4U5NC35</accession>
<dbReference type="Proteomes" id="UP000298663">
    <property type="component" value="Unassembled WGS sequence"/>
</dbReference>
<dbReference type="AlphaFoldDB" id="A0A4U5NC35"/>